<feature type="signal peptide" evidence="1">
    <location>
        <begin position="1"/>
        <end position="21"/>
    </location>
</feature>
<name>A0ABZ2D547_9SPHN</name>
<dbReference type="EMBL" id="CP144918">
    <property type="protein sequence ID" value="WWA46892.1"/>
    <property type="molecule type" value="Genomic_DNA"/>
</dbReference>
<protein>
    <recommendedName>
        <fullName evidence="4">YbjN domain-containing protein</fullName>
    </recommendedName>
</protein>
<keyword evidence="3" id="KW-1185">Reference proteome</keyword>
<proteinExistence type="predicted"/>
<evidence type="ECO:0000313" key="3">
    <source>
        <dbReference type="Proteomes" id="UP001335183"/>
    </source>
</evidence>
<accession>A0ABZ2D547</accession>
<dbReference type="RefSeq" id="WP_338445784.1">
    <property type="nucleotide sequence ID" value="NZ_CP144918.1"/>
</dbReference>
<sequence length="168" mass="17305">MRKLSACAASIALAASGLSAAAPAAAQDYSPSRMIRAVDTADLKAIVTSLGHELKGEGEFGNVSVSASSDSGTNYLVVGTACDVGDIAGCQGVMMQVRFDADSDITDQALLQANLTQAAVNTWRDSSGTIGITRYVVLDHGVTMANLRENVVVLLSLTPSVVETLLGE</sequence>
<organism evidence="2 3">
    <name type="scientific">Pelagerythrobacter marensis</name>
    <dbReference type="NCBI Taxonomy" id="543877"/>
    <lineage>
        <taxon>Bacteria</taxon>
        <taxon>Pseudomonadati</taxon>
        <taxon>Pseudomonadota</taxon>
        <taxon>Alphaproteobacteria</taxon>
        <taxon>Sphingomonadales</taxon>
        <taxon>Erythrobacteraceae</taxon>
        <taxon>Pelagerythrobacter</taxon>
    </lineage>
</organism>
<evidence type="ECO:0008006" key="4">
    <source>
        <dbReference type="Google" id="ProtNLM"/>
    </source>
</evidence>
<feature type="chain" id="PRO_5046567387" description="YbjN domain-containing protein" evidence="1">
    <location>
        <begin position="22"/>
        <end position="168"/>
    </location>
</feature>
<gene>
    <name evidence="2" type="ORF">V5F89_11575</name>
</gene>
<evidence type="ECO:0000313" key="2">
    <source>
        <dbReference type="EMBL" id="WWA46892.1"/>
    </source>
</evidence>
<keyword evidence="1" id="KW-0732">Signal</keyword>
<dbReference type="Proteomes" id="UP001335183">
    <property type="component" value="Chromosome"/>
</dbReference>
<evidence type="ECO:0000256" key="1">
    <source>
        <dbReference type="SAM" id="SignalP"/>
    </source>
</evidence>
<reference evidence="2 3" key="1">
    <citation type="submission" date="2024-02" db="EMBL/GenBank/DDBJ databases">
        <title>The whole genome sequence of five bacterial samples isolated from Abu Dhabi Sabkha-shore region.</title>
        <authorList>
            <person name="Sudalaimuthuasari N."/>
            <person name="Sarfraz B."/>
            <person name="Tuyisabe J.D."/>
            <person name="Mugisha Ntwali L.D.M."/>
            <person name="Ali A.I.A.A."/>
            <person name="Almansoori S.Z.A."/>
            <person name="Alajami H.S.A."/>
            <person name="Almeqbaali A.A.S."/>
            <person name="Kundu B."/>
            <person name="Saeed E.E."/>
            <person name="Sukumarinath V."/>
            <person name="Mishra A.K."/>
            <person name="Hazzouri K.M."/>
            <person name="Almaskari R."/>
            <person name="Sharma A.K."/>
            <person name="Amiri K.M.A."/>
        </authorList>
    </citation>
    <scope>NUCLEOTIDE SEQUENCE [LARGE SCALE GENOMIC DNA]</scope>
    <source>
        <strain evidence="3">kcgeb_sd</strain>
    </source>
</reference>